<dbReference type="AlphaFoldDB" id="A0A9P0GME0"/>
<feature type="compositionally biased region" description="Acidic residues" evidence="1">
    <location>
        <begin position="18"/>
        <end position="36"/>
    </location>
</feature>
<sequence length="140" mass="15862">MRADDPQPRFEEWALETLDELEGDFSGNDDDVEPDFVSEHGSNSETEIAYEQDGEDQNGEEEGENIADDETELSMTSSTPPPFGILRSLEHKLSQFPLEIIQDNFTAPQLLSFEFPPETRPHGGLWISGWRQLDMLVDFA</sequence>
<protein>
    <submittedName>
        <fullName evidence="2">Uncharacterized protein</fullName>
    </submittedName>
</protein>
<accession>A0A9P0GME0</accession>
<keyword evidence="3" id="KW-1185">Reference proteome</keyword>
<organism evidence="2 3">
    <name type="scientific">Psylliodes chrysocephalus</name>
    <dbReference type="NCBI Taxonomy" id="3402493"/>
    <lineage>
        <taxon>Eukaryota</taxon>
        <taxon>Metazoa</taxon>
        <taxon>Ecdysozoa</taxon>
        <taxon>Arthropoda</taxon>
        <taxon>Hexapoda</taxon>
        <taxon>Insecta</taxon>
        <taxon>Pterygota</taxon>
        <taxon>Neoptera</taxon>
        <taxon>Endopterygota</taxon>
        <taxon>Coleoptera</taxon>
        <taxon>Polyphaga</taxon>
        <taxon>Cucujiformia</taxon>
        <taxon>Chrysomeloidea</taxon>
        <taxon>Chrysomelidae</taxon>
        <taxon>Galerucinae</taxon>
        <taxon>Alticini</taxon>
        <taxon>Psylliodes</taxon>
    </lineage>
</organism>
<evidence type="ECO:0000313" key="3">
    <source>
        <dbReference type="Proteomes" id="UP001153636"/>
    </source>
</evidence>
<gene>
    <name evidence="2" type="ORF">PSYICH_LOCUS15396</name>
</gene>
<name>A0A9P0GME0_9CUCU</name>
<evidence type="ECO:0000313" key="2">
    <source>
        <dbReference type="EMBL" id="CAH1115116.1"/>
    </source>
</evidence>
<evidence type="ECO:0000256" key="1">
    <source>
        <dbReference type="SAM" id="MobiDB-lite"/>
    </source>
</evidence>
<dbReference type="Proteomes" id="UP001153636">
    <property type="component" value="Chromosome 9"/>
</dbReference>
<dbReference type="EMBL" id="OV651821">
    <property type="protein sequence ID" value="CAH1115116.1"/>
    <property type="molecule type" value="Genomic_DNA"/>
</dbReference>
<feature type="region of interest" description="Disordered" evidence="1">
    <location>
        <begin position="18"/>
        <end position="84"/>
    </location>
</feature>
<reference evidence="2" key="1">
    <citation type="submission" date="2022-01" db="EMBL/GenBank/DDBJ databases">
        <authorList>
            <person name="King R."/>
        </authorList>
    </citation>
    <scope>NUCLEOTIDE SEQUENCE</scope>
</reference>
<proteinExistence type="predicted"/>
<feature type="compositionally biased region" description="Acidic residues" evidence="1">
    <location>
        <begin position="48"/>
        <end position="72"/>
    </location>
</feature>
<dbReference type="OrthoDB" id="10642659at2759"/>